<dbReference type="PROSITE" id="PS50109">
    <property type="entry name" value="HIS_KIN"/>
    <property type="match status" value="1"/>
</dbReference>
<dbReference type="CDD" id="cd00082">
    <property type="entry name" value="HisKA"/>
    <property type="match status" value="1"/>
</dbReference>
<evidence type="ECO:0000256" key="5">
    <source>
        <dbReference type="ARBA" id="ARBA00022679"/>
    </source>
</evidence>
<dbReference type="PANTHER" id="PTHR43711">
    <property type="entry name" value="TWO-COMPONENT HISTIDINE KINASE"/>
    <property type="match status" value="1"/>
</dbReference>
<dbReference type="RefSeq" id="WP_220209750.1">
    <property type="nucleotide sequence ID" value="NZ_BNJK01000002.1"/>
</dbReference>
<dbReference type="SUPFAM" id="SSF55874">
    <property type="entry name" value="ATPase domain of HSP90 chaperone/DNA topoisomerase II/histidine kinase"/>
    <property type="match status" value="1"/>
</dbReference>
<dbReference type="InterPro" id="IPR005467">
    <property type="entry name" value="His_kinase_dom"/>
</dbReference>
<dbReference type="SUPFAM" id="SSF158472">
    <property type="entry name" value="HAMP domain-like"/>
    <property type="match status" value="1"/>
</dbReference>
<dbReference type="Proteomes" id="UP000597444">
    <property type="component" value="Unassembled WGS sequence"/>
</dbReference>
<dbReference type="InterPro" id="IPR050736">
    <property type="entry name" value="Sensor_HK_Regulatory"/>
</dbReference>
<dbReference type="InterPro" id="IPR003661">
    <property type="entry name" value="HisK_dim/P_dom"/>
</dbReference>
<dbReference type="InterPro" id="IPR003660">
    <property type="entry name" value="HAMP_dom"/>
</dbReference>
<evidence type="ECO:0000256" key="4">
    <source>
        <dbReference type="ARBA" id="ARBA00022553"/>
    </source>
</evidence>
<comment type="subcellular location">
    <subcellularLocation>
        <location evidence="2">Membrane</location>
    </subcellularLocation>
</comment>
<evidence type="ECO:0000259" key="11">
    <source>
        <dbReference type="PROSITE" id="PS50885"/>
    </source>
</evidence>
<dbReference type="Pfam" id="PF00512">
    <property type="entry name" value="HisKA"/>
    <property type="match status" value="1"/>
</dbReference>
<evidence type="ECO:0000259" key="10">
    <source>
        <dbReference type="PROSITE" id="PS50109"/>
    </source>
</evidence>
<feature type="domain" description="HAMP" evidence="11">
    <location>
        <begin position="201"/>
        <end position="253"/>
    </location>
</feature>
<evidence type="ECO:0000256" key="7">
    <source>
        <dbReference type="ARBA" id="ARBA00023012"/>
    </source>
</evidence>
<dbReference type="AlphaFoldDB" id="A0A8J3INS6"/>
<proteinExistence type="predicted"/>
<keyword evidence="9" id="KW-0812">Transmembrane</keyword>
<dbReference type="InterPro" id="IPR003594">
    <property type="entry name" value="HATPase_dom"/>
</dbReference>
<dbReference type="InterPro" id="IPR004358">
    <property type="entry name" value="Sig_transdc_His_kin-like_C"/>
</dbReference>
<dbReference type="SMART" id="SM00304">
    <property type="entry name" value="HAMP"/>
    <property type="match status" value="1"/>
</dbReference>
<dbReference type="EMBL" id="BNJK01000002">
    <property type="protein sequence ID" value="GHO99089.1"/>
    <property type="molecule type" value="Genomic_DNA"/>
</dbReference>
<evidence type="ECO:0000256" key="3">
    <source>
        <dbReference type="ARBA" id="ARBA00012438"/>
    </source>
</evidence>
<gene>
    <name evidence="12" type="ORF">KSF_091370</name>
</gene>
<keyword evidence="7" id="KW-0902">Two-component regulatory system</keyword>
<dbReference type="PANTHER" id="PTHR43711:SF1">
    <property type="entry name" value="HISTIDINE KINASE 1"/>
    <property type="match status" value="1"/>
</dbReference>
<evidence type="ECO:0000256" key="1">
    <source>
        <dbReference type="ARBA" id="ARBA00000085"/>
    </source>
</evidence>
<feature type="domain" description="Histidine kinase" evidence="10">
    <location>
        <begin position="261"/>
        <end position="476"/>
    </location>
</feature>
<keyword evidence="4" id="KW-0597">Phosphoprotein</keyword>
<dbReference type="SUPFAM" id="SSF47384">
    <property type="entry name" value="Homodimeric domain of signal transducing histidine kinase"/>
    <property type="match status" value="1"/>
</dbReference>
<dbReference type="Gene3D" id="3.30.565.10">
    <property type="entry name" value="Histidine kinase-like ATPase, C-terminal domain"/>
    <property type="match status" value="1"/>
</dbReference>
<evidence type="ECO:0000256" key="9">
    <source>
        <dbReference type="SAM" id="Phobius"/>
    </source>
</evidence>
<dbReference type="Pfam" id="PF02518">
    <property type="entry name" value="HATPase_c"/>
    <property type="match status" value="1"/>
</dbReference>
<keyword evidence="5" id="KW-0808">Transferase</keyword>
<organism evidence="12 13">
    <name type="scientific">Reticulibacter mediterranei</name>
    <dbReference type="NCBI Taxonomy" id="2778369"/>
    <lineage>
        <taxon>Bacteria</taxon>
        <taxon>Bacillati</taxon>
        <taxon>Chloroflexota</taxon>
        <taxon>Ktedonobacteria</taxon>
        <taxon>Ktedonobacterales</taxon>
        <taxon>Reticulibacteraceae</taxon>
        <taxon>Reticulibacter</taxon>
    </lineage>
</organism>
<feature type="transmembrane region" description="Helical" evidence="9">
    <location>
        <begin position="181"/>
        <end position="204"/>
    </location>
</feature>
<dbReference type="InterPro" id="IPR036097">
    <property type="entry name" value="HisK_dim/P_sf"/>
</dbReference>
<comment type="catalytic activity">
    <reaction evidence="1">
        <text>ATP + protein L-histidine = ADP + protein N-phospho-L-histidine.</text>
        <dbReference type="EC" id="2.7.13.3"/>
    </reaction>
</comment>
<dbReference type="Gene3D" id="1.10.287.130">
    <property type="match status" value="1"/>
</dbReference>
<dbReference type="InterPro" id="IPR036890">
    <property type="entry name" value="HATPase_C_sf"/>
</dbReference>
<dbReference type="Pfam" id="PF00672">
    <property type="entry name" value="HAMP"/>
    <property type="match status" value="1"/>
</dbReference>
<dbReference type="PROSITE" id="PS50885">
    <property type="entry name" value="HAMP"/>
    <property type="match status" value="1"/>
</dbReference>
<dbReference type="GO" id="GO:0000155">
    <property type="term" value="F:phosphorelay sensor kinase activity"/>
    <property type="evidence" value="ECO:0007669"/>
    <property type="project" value="InterPro"/>
</dbReference>
<evidence type="ECO:0000313" key="13">
    <source>
        <dbReference type="Proteomes" id="UP000597444"/>
    </source>
</evidence>
<feature type="region of interest" description="Disordered" evidence="8">
    <location>
        <begin position="121"/>
        <end position="144"/>
    </location>
</feature>
<keyword evidence="9" id="KW-1133">Transmembrane helix</keyword>
<dbReference type="FunFam" id="3.30.565.10:FF:000006">
    <property type="entry name" value="Sensor histidine kinase WalK"/>
    <property type="match status" value="1"/>
</dbReference>
<name>A0A8J3INS6_9CHLR</name>
<evidence type="ECO:0000256" key="6">
    <source>
        <dbReference type="ARBA" id="ARBA00022777"/>
    </source>
</evidence>
<dbReference type="Gene3D" id="6.10.340.10">
    <property type="match status" value="1"/>
</dbReference>
<keyword evidence="13" id="KW-1185">Reference proteome</keyword>
<comment type="caution">
    <text evidence="12">The sequence shown here is derived from an EMBL/GenBank/DDBJ whole genome shotgun (WGS) entry which is preliminary data.</text>
</comment>
<feature type="compositionally biased region" description="Low complexity" evidence="8">
    <location>
        <begin position="121"/>
        <end position="135"/>
    </location>
</feature>
<dbReference type="CDD" id="cd06225">
    <property type="entry name" value="HAMP"/>
    <property type="match status" value="1"/>
</dbReference>
<keyword evidence="6" id="KW-0418">Kinase</keyword>
<accession>A0A8J3INS6</accession>
<sequence length="480" mass="52357">MRVRSLRVNLLLTFMLVALVALVSVAVFASLTARREFQGYINRQENSDQSLIMPILAAYRQTHDPQKVQALVEQTAKTTRVRLLLVDTSQHIIADSNRQLNGQALTLPILFELEGNHNLAPTVPTSSSTSVSYSTPVPPPPAHVQILSTEDQSISLGQYPPPPRGDHPPAEDFSMSVNRSLMQAVVVVGLVALLLTLLLSNAILRPVKALTRAAGLMEKGDLSQRVSIKSKDEIGDLAHAFNTMADTLERSERLRRNLVNDVAHELRTPLTNIRGYLEALQDQLMEPTSAVIASLYEDAMLLNRLVTDLQDLSLAEAGQLQLQRAPIALEDIINGAVNGVAVQASSKQLALDTDLPPDLPLVEADPQRVGQIMRNLLSNAIKHTPQQGAIRVSARVLQQEVEVQVQDTGVGIAAEHLPYLFKRFYRADRSRTRATGGTGLGLAIVEQLVHAHGGHVSVESRVGEGTCFTFTLPIADLNSF</sequence>
<keyword evidence="9" id="KW-0472">Membrane</keyword>
<dbReference type="SMART" id="SM00387">
    <property type="entry name" value="HATPase_c"/>
    <property type="match status" value="1"/>
</dbReference>
<evidence type="ECO:0000256" key="8">
    <source>
        <dbReference type="SAM" id="MobiDB-lite"/>
    </source>
</evidence>
<reference evidence="12" key="1">
    <citation type="submission" date="2020-10" db="EMBL/GenBank/DDBJ databases">
        <title>Taxonomic study of unclassified bacteria belonging to the class Ktedonobacteria.</title>
        <authorList>
            <person name="Yabe S."/>
            <person name="Wang C.M."/>
            <person name="Zheng Y."/>
            <person name="Sakai Y."/>
            <person name="Cavaletti L."/>
            <person name="Monciardini P."/>
            <person name="Donadio S."/>
        </authorList>
    </citation>
    <scope>NUCLEOTIDE SEQUENCE</scope>
    <source>
        <strain evidence="12">ID150040</strain>
    </source>
</reference>
<evidence type="ECO:0000256" key="2">
    <source>
        <dbReference type="ARBA" id="ARBA00004370"/>
    </source>
</evidence>
<protein>
    <recommendedName>
        <fullName evidence="3">histidine kinase</fullName>
        <ecNumber evidence="3">2.7.13.3</ecNumber>
    </recommendedName>
</protein>
<evidence type="ECO:0000313" key="12">
    <source>
        <dbReference type="EMBL" id="GHO99089.1"/>
    </source>
</evidence>
<dbReference type="EC" id="2.7.13.3" evidence="3"/>
<dbReference type="SMART" id="SM00388">
    <property type="entry name" value="HisKA"/>
    <property type="match status" value="1"/>
</dbReference>
<dbReference type="GO" id="GO:0016020">
    <property type="term" value="C:membrane"/>
    <property type="evidence" value="ECO:0007669"/>
    <property type="project" value="UniProtKB-SubCell"/>
</dbReference>
<dbReference type="PRINTS" id="PR00344">
    <property type="entry name" value="BCTRLSENSOR"/>
</dbReference>
<dbReference type="CDD" id="cd16922">
    <property type="entry name" value="HATPase_EvgS-ArcB-TorS-like"/>
    <property type="match status" value="1"/>
</dbReference>